<dbReference type="AlphaFoldDB" id="A0A1X7LVB3"/>
<dbReference type="SUPFAM" id="SSF48452">
    <property type="entry name" value="TPR-like"/>
    <property type="match status" value="1"/>
</dbReference>
<sequence>MEVEPLYQLTAHCPACQHDFKTSRIRPKFKQVERMDSDFCPHYKQEALNPDYYVVQVCDRCGCATTEHAKKTWTEQDVAQFNAQVSAHFSSRDYGGERTLAQAIETYKLALLTAQTVNENSRIIAGLLHHMAWLYRYQGNQQQEERYMRFALDAYREVYERDAGSDVNDARLIYMMGELHRRLGEFNEAAMHFSRLIHDKRIMDAAMIRAAREQWAEMREQMHKLKLEVPDEMFEEKKFTI</sequence>
<dbReference type="InterPro" id="IPR018708">
    <property type="entry name" value="DUF2225"/>
</dbReference>
<dbReference type="Pfam" id="PF09986">
    <property type="entry name" value="DUF2225"/>
    <property type="match status" value="1"/>
</dbReference>
<dbReference type="Proteomes" id="UP000193834">
    <property type="component" value="Unassembled WGS sequence"/>
</dbReference>
<gene>
    <name evidence="1" type="ORF">SAMN06295960_4334</name>
</gene>
<dbReference type="InterPro" id="IPR011990">
    <property type="entry name" value="TPR-like_helical_dom_sf"/>
</dbReference>
<organism evidence="1 2">
    <name type="scientific">Paenibacillus aquistagni</name>
    <dbReference type="NCBI Taxonomy" id="1852522"/>
    <lineage>
        <taxon>Bacteria</taxon>
        <taxon>Bacillati</taxon>
        <taxon>Bacillota</taxon>
        <taxon>Bacilli</taxon>
        <taxon>Bacillales</taxon>
        <taxon>Paenibacillaceae</taxon>
        <taxon>Paenibacillus</taxon>
    </lineage>
</organism>
<proteinExistence type="predicted"/>
<evidence type="ECO:0008006" key="3">
    <source>
        <dbReference type="Google" id="ProtNLM"/>
    </source>
</evidence>
<dbReference type="RefSeq" id="WP_085497930.1">
    <property type="nucleotide sequence ID" value="NZ_FXAZ01000007.1"/>
</dbReference>
<dbReference type="EMBL" id="FXAZ01000007">
    <property type="protein sequence ID" value="SMG57089.1"/>
    <property type="molecule type" value="Genomic_DNA"/>
</dbReference>
<reference evidence="1 2" key="1">
    <citation type="submission" date="2017-04" db="EMBL/GenBank/DDBJ databases">
        <authorList>
            <person name="Afonso C.L."/>
            <person name="Miller P.J."/>
            <person name="Scott M.A."/>
            <person name="Spackman E."/>
            <person name="Goraichik I."/>
            <person name="Dimitrov K.M."/>
            <person name="Suarez D.L."/>
            <person name="Swayne D.E."/>
        </authorList>
    </citation>
    <scope>NUCLEOTIDE SEQUENCE [LARGE SCALE GENOMIC DNA]</scope>
    <source>
        <strain evidence="1 2">11</strain>
    </source>
</reference>
<evidence type="ECO:0000313" key="1">
    <source>
        <dbReference type="EMBL" id="SMG57089.1"/>
    </source>
</evidence>
<keyword evidence="2" id="KW-1185">Reference proteome</keyword>
<dbReference type="STRING" id="1852522.SAMN06295960_4334"/>
<dbReference type="Gene3D" id="1.25.40.10">
    <property type="entry name" value="Tetratricopeptide repeat domain"/>
    <property type="match status" value="1"/>
</dbReference>
<name>A0A1X7LVB3_9BACL</name>
<dbReference type="OrthoDB" id="9780343at2"/>
<accession>A0A1X7LVB3</accession>
<protein>
    <recommendedName>
        <fullName evidence="3">Tetratricopeptide repeat-containing protein</fullName>
    </recommendedName>
</protein>
<evidence type="ECO:0000313" key="2">
    <source>
        <dbReference type="Proteomes" id="UP000193834"/>
    </source>
</evidence>